<organism evidence="1 2">
    <name type="scientific">Halteria grandinella</name>
    <dbReference type="NCBI Taxonomy" id="5974"/>
    <lineage>
        <taxon>Eukaryota</taxon>
        <taxon>Sar</taxon>
        <taxon>Alveolata</taxon>
        <taxon>Ciliophora</taxon>
        <taxon>Intramacronucleata</taxon>
        <taxon>Spirotrichea</taxon>
        <taxon>Stichotrichia</taxon>
        <taxon>Sporadotrichida</taxon>
        <taxon>Halteriidae</taxon>
        <taxon>Halteria</taxon>
    </lineage>
</organism>
<dbReference type="EMBL" id="RRYP01018601">
    <property type="protein sequence ID" value="TNV73562.1"/>
    <property type="molecule type" value="Genomic_DNA"/>
</dbReference>
<comment type="caution">
    <text evidence="1">The sequence shown here is derived from an EMBL/GenBank/DDBJ whole genome shotgun (WGS) entry which is preliminary data.</text>
</comment>
<keyword evidence="2" id="KW-1185">Reference proteome</keyword>
<protein>
    <submittedName>
        <fullName evidence="1">Uncharacterized protein</fullName>
    </submittedName>
</protein>
<sequence length="76" mass="9039">MAQFEKNVFQNYIDSNSTFYIFGDYILMLLIHEFCLDFYSGEYFPVAKLFSQSILLCGDQRFIGLMQFIFAFINFI</sequence>
<evidence type="ECO:0000313" key="2">
    <source>
        <dbReference type="Proteomes" id="UP000785679"/>
    </source>
</evidence>
<reference evidence="1" key="1">
    <citation type="submission" date="2019-06" db="EMBL/GenBank/DDBJ databases">
        <authorList>
            <person name="Zheng W."/>
        </authorList>
    </citation>
    <scope>NUCLEOTIDE SEQUENCE</scope>
    <source>
        <strain evidence="1">QDHG01</strain>
    </source>
</reference>
<gene>
    <name evidence="1" type="ORF">FGO68_gene2435</name>
</gene>
<dbReference type="Proteomes" id="UP000785679">
    <property type="component" value="Unassembled WGS sequence"/>
</dbReference>
<name>A0A8J8SWM4_HALGN</name>
<evidence type="ECO:0000313" key="1">
    <source>
        <dbReference type="EMBL" id="TNV73562.1"/>
    </source>
</evidence>
<proteinExistence type="predicted"/>
<dbReference type="AlphaFoldDB" id="A0A8J8SWM4"/>
<accession>A0A8J8SWM4</accession>